<accession>A0AA36HEJ7</accession>
<feature type="coiled-coil region" evidence="2">
    <location>
        <begin position="202"/>
        <end position="272"/>
    </location>
</feature>
<feature type="region of interest" description="Disordered" evidence="3">
    <location>
        <begin position="746"/>
        <end position="782"/>
    </location>
</feature>
<dbReference type="EMBL" id="CATQJL010000316">
    <property type="protein sequence ID" value="CAJ0608528.1"/>
    <property type="molecule type" value="Genomic_DNA"/>
</dbReference>
<evidence type="ECO:0000313" key="5">
    <source>
        <dbReference type="EMBL" id="CAJ0608528.1"/>
    </source>
</evidence>
<evidence type="ECO:0000259" key="4">
    <source>
        <dbReference type="Pfam" id="PF15070"/>
    </source>
</evidence>
<evidence type="ECO:0000256" key="1">
    <source>
        <dbReference type="ARBA" id="ARBA00023054"/>
    </source>
</evidence>
<dbReference type="PANTHER" id="PTHR10881">
    <property type="entry name" value="GOLGIN SUBFAMILY A MEMBER-RELATED"/>
    <property type="match status" value="1"/>
</dbReference>
<feature type="region of interest" description="Disordered" evidence="3">
    <location>
        <begin position="111"/>
        <end position="152"/>
    </location>
</feature>
<evidence type="ECO:0000256" key="2">
    <source>
        <dbReference type="SAM" id="Coils"/>
    </source>
</evidence>
<feature type="coiled-coil region" evidence="2">
    <location>
        <begin position="786"/>
        <end position="869"/>
    </location>
</feature>
<dbReference type="AlphaFoldDB" id="A0AA36HEJ7"/>
<dbReference type="InterPro" id="IPR043976">
    <property type="entry name" value="GOLGA_cons_dom"/>
</dbReference>
<sequence length="1013" mass="114921">MSDAQSRADKLAIAKKKLKEFEARRHRDSATSSPVPSVASTAEHNANNGRLSVNSNRSPSANNHEHNMYTANPIENGTGDHIYQQQPYVINMADDSNSSSHSLSAMNTASHKNLMPDMSNNSSPSPQHVPNGTINNSLPSYNTYSQASAHSTPFELERAQLQHERDAAVSAYEQVSGQLEQLRIHYTQLHAAYSSMTSNGVHSEVDKQIQQLQSALAVLVEEKTAVQSEMRKVKSDLEQERILNESLSSNLKSLQNNESKKLQQRLQECERLLTARSTELDGLRRSEANAQAQLLTVQHERSEAQARLKVTAREKDQLEAELKAVRKDLHMKEIYLKQLGPHGIVNSANDESAIKALHERVDTLQNQVSLLTNERDQLHQNTAELSRHYETCRLEFVNTRSRIENELSEASSARDAALLRVRELENDISVLQKELTLQRANVNDAVEGRENLTVNYSEDEINRKVEECKRILDAQWQKKFDEEGKIVDSMMREKDQTLFEREQTISELQMRLRLVEERSAETRASGSDLLSLSEQLQNEKATVSRAVAQNRELKEQLIETEDRLVALTEEKLQSELARQTAEHQVKELRKKLEESEQSVTGISESTSTAHTTLEAVMHPSMSLEPSRSSDDYEESERDHSESVAETSRERERMLETQLRMANQQLEEIRADLRRSHTRNEEMNQILRQNAEDENQNSIHVELGQAVARIHELAAENQQLRESIERIIEERSQLEYSLLEKSRALDAQATKSDAVVETASSSTPPENPAANQQENGPEKVGSPAWAKAELEKRFSQAMQNNAELRESMEKLEHINVQLQLENDTIADHVILYQHQRRLIRERLRAKDEQLAAMEADRKKTMERCQELQKALMDVLSRTGALKEYEIGGRSRPSRKPRKREARSYSHSTVDEFSGDEDVIVNGSTMEIPPRTPEEHTIDESALSEEGRCDSVSSEDLHKHLDSKPERSALPLDIPETDAAVRRILQIITDISKPPHPSAIDKLHCTQCIGDIQTL</sequence>
<dbReference type="PANTHER" id="PTHR10881:SF46">
    <property type="entry name" value="GOLGIN SUBFAMILY A MEMBER 2"/>
    <property type="match status" value="1"/>
</dbReference>
<gene>
    <name evidence="5" type="ORF">CYNAS_LOCUS20511</name>
</gene>
<feature type="compositionally biased region" description="Basic and acidic residues" evidence="3">
    <location>
        <begin position="930"/>
        <end position="947"/>
    </location>
</feature>
<feature type="domain" description="Golgin subfamily A conserved" evidence="4">
    <location>
        <begin position="639"/>
        <end position="873"/>
    </location>
</feature>
<reference evidence="5" key="1">
    <citation type="submission" date="2023-07" db="EMBL/GenBank/DDBJ databases">
        <authorList>
            <consortium name="CYATHOMIX"/>
        </authorList>
    </citation>
    <scope>NUCLEOTIDE SEQUENCE</scope>
    <source>
        <strain evidence="5">N/A</strain>
    </source>
</reference>
<name>A0AA36HEJ7_CYLNA</name>
<feature type="region of interest" description="Disordered" evidence="3">
    <location>
        <begin position="19"/>
        <end position="67"/>
    </location>
</feature>
<feature type="compositionally biased region" description="Basic residues" evidence="3">
    <location>
        <begin position="890"/>
        <end position="899"/>
    </location>
</feature>
<feature type="coiled-coil region" evidence="2">
    <location>
        <begin position="301"/>
        <end position="381"/>
    </location>
</feature>
<feature type="region of interest" description="Disordered" evidence="3">
    <location>
        <begin position="884"/>
        <end position="908"/>
    </location>
</feature>
<comment type="caution">
    <text evidence="5">The sequence shown here is derived from an EMBL/GenBank/DDBJ whole genome shotgun (WGS) entry which is preliminary data.</text>
</comment>
<evidence type="ECO:0000256" key="3">
    <source>
        <dbReference type="SAM" id="MobiDB-lite"/>
    </source>
</evidence>
<evidence type="ECO:0000313" key="6">
    <source>
        <dbReference type="Proteomes" id="UP001176961"/>
    </source>
</evidence>
<dbReference type="InterPro" id="IPR024858">
    <property type="entry name" value="GOLGA"/>
</dbReference>
<protein>
    <recommendedName>
        <fullName evidence="4">Golgin subfamily A conserved domain-containing protein</fullName>
    </recommendedName>
</protein>
<dbReference type="Pfam" id="PF15070">
    <property type="entry name" value="GOLGA2L5"/>
    <property type="match status" value="2"/>
</dbReference>
<proteinExistence type="predicted"/>
<keyword evidence="6" id="KW-1185">Reference proteome</keyword>
<keyword evidence="1 2" id="KW-0175">Coiled coil</keyword>
<feature type="domain" description="Golgin subfamily A conserved" evidence="4">
    <location>
        <begin position="364"/>
        <end position="608"/>
    </location>
</feature>
<feature type="coiled-coil region" evidence="2">
    <location>
        <begin position="651"/>
        <end position="678"/>
    </location>
</feature>
<dbReference type="GO" id="GO:0007030">
    <property type="term" value="P:Golgi organization"/>
    <property type="evidence" value="ECO:0007669"/>
    <property type="project" value="TreeGrafter"/>
</dbReference>
<dbReference type="GO" id="GO:0000137">
    <property type="term" value="C:Golgi cis cisterna"/>
    <property type="evidence" value="ECO:0007669"/>
    <property type="project" value="TreeGrafter"/>
</dbReference>
<feature type="compositionally biased region" description="Low complexity" evidence="3">
    <location>
        <begin position="30"/>
        <end position="42"/>
    </location>
</feature>
<feature type="compositionally biased region" description="Polar residues" evidence="3">
    <location>
        <begin position="597"/>
        <end position="611"/>
    </location>
</feature>
<dbReference type="GO" id="GO:0005801">
    <property type="term" value="C:cis-Golgi network"/>
    <property type="evidence" value="ECO:0007669"/>
    <property type="project" value="TreeGrafter"/>
</dbReference>
<feature type="compositionally biased region" description="Basic and acidic residues" evidence="3">
    <location>
        <begin position="19"/>
        <end position="29"/>
    </location>
</feature>
<feature type="compositionally biased region" description="Polar residues" evidence="3">
    <location>
        <begin position="43"/>
        <end position="62"/>
    </location>
</feature>
<feature type="region of interest" description="Disordered" evidence="3">
    <location>
        <begin position="587"/>
        <end position="649"/>
    </location>
</feature>
<feature type="region of interest" description="Disordered" evidence="3">
    <location>
        <begin position="927"/>
        <end position="947"/>
    </location>
</feature>
<organism evidence="5 6">
    <name type="scientific">Cylicocyclus nassatus</name>
    <name type="common">Nematode worm</name>
    <dbReference type="NCBI Taxonomy" id="53992"/>
    <lineage>
        <taxon>Eukaryota</taxon>
        <taxon>Metazoa</taxon>
        <taxon>Ecdysozoa</taxon>
        <taxon>Nematoda</taxon>
        <taxon>Chromadorea</taxon>
        <taxon>Rhabditida</taxon>
        <taxon>Rhabditina</taxon>
        <taxon>Rhabditomorpha</taxon>
        <taxon>Strongyloidea</taxon>
        <taxon>Strongylidae</taxon>
        <taxon>Cylicocyclus</taxon>
    </lineage>
</organism>
<feature type="compositionally biased region" description="Polar residues" evidence="3">
    <location>
        <begin position="757"/>
        <end position="774"/>
    </location>
</feature>
<feature type="compositionally biased region" description="Polar residues" evidence="3">
    <location>
        <begin position="128"/>
        <end position="151"/>
    </location>
</feature>
<dbReference type="GO" id="GO:0032580">
    <property type="term" value="C:Golgi cisterna membrane"/>
    <property type="evidence" value="ECO:0007669"/>
    <property type="project" value="TreeGrafter"/>
</dbReference>
<feature type="compositionally biased region" description="Basic and acidic residues" evidence="3">
    <location>
        <begin position="636"/>
        <end position="649"/>
    </location>
</feature>
<feature type="coiled-coil region" evidence="2">
    <location>
        <begin position="407"/>
        <end position="441"/>
    </location>
</feature>
<dbReference type="Proteomes" id="UP001176961">
    <property type="component" value="Unassembled WGS sequence"/>
</dbReference>
<feature type="coiled-coil region" evidence="2">
    <location>
        <begin position="702"/>
        <end position="736"/>
    </location>
</feature>